<reference evidence="6" key="1">
    <citation type="journal article" date="2019" name="Int. J. Syst. Evol. Microbiol.">
        <title>The Global Catalogue of Microorganisms (GCM) 10K type strain sequencing project: providing services to taxonomists for standard genome sequencing and annotation.</title>
        <authorList>
            <consortium name="The Broad Institute Genomics Platform"/>
            <consortium name="The Broad Institute Genome Sequencing Center for Infectious Disease"/>
            <person name="Wu L."/>
            <person name="Ma J."/>
        </authorList>
    </citation>
    <scope>NUCLEOTIDE SEQUENCE [LARGE SCALE GENOMIC DNA]</scope>
    <source>
        <strain evidence="6">KCTC 42986</strain>
    </source>
</reference>
<feature type="region of interest" description="Disordered" evidence="3">
    <location>
        <begin position="1"/>
        <end position="37"/>
    </location>
</feature>
<accession>A0ABV7FAB1</accession>
<evidence type="ECO:0000313" key="5">
    <source>
        <dbReference type="EMBL" id="MFC3110998.1"/>
    </source>
</evidence>
<dbReference type="Pfam" id="PF08388">
    <property type="entry name" value="GIIM"/>
    <property type="match status" value="1"/>
</dbReference>
<protein>
    <submittedName>
        <fullName evidence="5">Group II intron reverse transcriptase/maturase</fullName>
        <ecNumber evidence="5">2.7.7.49</ecNumber>
    </submittedName>
</protein>
<sequence>MKRDGTASDNLRKRAVATPQDESVTGERSTPEPIPPESLLARVLERANLQRALKQVRQNKGAPGVDGMTVDALPEYLKHHWLALRAKLVAGTYRPQPVRRVDIPKPDGKMRPLGIPTVLDRFIQQAIAQVMQAQWEPHFHPHSYGFRPQRSAHQAVRELQANIRQGYGWVVDTDIEAFFDRVNHDRLMARLKRHVNDPDLLRLINRYLKAGVQLNGKTEVTTMGVPQGGPLSPILANVVLDELDWELEKRGHRFARYADDCNIMVKSQRAGERVMASVTRWISDRLRLTVNPLKSAVDHPHKRKFLGFTVSRKEARLKVADKAIDKLKHRVRELTRRTRGHRLEHIVAELRITLLGWKAYFGIAEVLSPLREIDKWIRRKLRCYIWKQWGRAGYRELRKRGVSVREAWNTSKSAHGPWRLSMTPALALALPVRYFRNLGLPTLAGR</sequence>
<keyword evidence="2" id="KW-0175">Coiled coil</keyword>
<feature type="domain" description="Reverse transcriptase" evidence="4">
    <location>
        <begin position="84"/>
        <end position="310"/>
    </location>
</feature>
<keyword evidence="5" id="KW-0808">Transferase</keyword>
<evidence type="ECO:0000256" key="2">
    <source>
        <dbReference type="SAM" id="Coils"/>
    </source>
</evidence>
<comment type="similarity">
    <text evidence="1">Belongs to the bacterial reverse transcriptase family.</text>
</comment>
<comment type="caution">
    <text evidence="5">The sequence shown here is derived from an EMBL/GenBank/DDBJ whole genome shotgun (WGS) entry which is preliminary data.</text>
</comment>
<dbReference type="Pfam" id="PF00078">
    <property type="entry name" value="RVT_1"/>
    <property type="match status" value="1"/>
</dbReference>
<dbReference type="PANTHER" id="PTHR34047:SF8">
    <property type="entry name" value="PROTEIN YKFC"/>
    <property type="match status" value="1"/>
</dbReference>
<name>A0ABV7FAB1_9BURK</name>
<organism evidence="5 6">
    <name type="scientific">Undibacterium arcticum</name>
    <dbReference type="NCBI Taxonomy" id="1762892"/>
    <lineage>
        <taxon>Bacteria</taxon>
        <taxon>Pseudomonadati</taxon>
        <taxon>Pseudomonadota</taxon>
        <taxon>Betaproteobacteria</taxon>
        <taxon>Burkholderiales</taxon>
        <taxon>Oxalobacteraceae</taxon>
        <taxon>Undibacterium</taxon>
    </lineage>
</organism>
<evidence type="ECO:0000259" key="4">
    <source>
        <dbReference type="PROSITE" id="PS50878"/>
    </source>
</evidence>
<dbReference type="InterPro" id="IPR051083">
    <property type="entry name" value="GrpII_Intron_Splice-Mob/Def"/>
</dbReference>
<dbReference type="NCBIfam" id="TIGR04416">
    <property type="entry name" value="group_II_RT_mat"/>
    <property type="match status" value="1"/>
</dbReference>
<dbReference type="InterPro" id="IPR030931">
    <property type="entry name" value="Group_II_RT_mat"/>
</dbReference>
<evidence type="ECO:0000313" key="6">
    <source>
        <dbReference type="Proteomes" id="UP001595530"/>
    </source>
</evidence>
<dbReference type="GO" id="GO:0003964">
    <property type="term" value="F:RNA-directed DNA polymerase activity"/>
    <property type="evidence" value="ECO:0007669"/>
    <property type="project" value="UniProtKB-KW"/>
</dbReference>
<evidence type="ECO:0000256" key="3">
    <source>
        <dbReference type="SAM" id="MobiDB-lite"/>
    </source>
</evidence>
<dbReference type="InterPro" id="IPR000477">
    <property type="entry name" value="RT_dom"/>
</dbReference>
<dbReference type="EC" id="2.7.7.49" evidence="5"/>
<dbReference type="PROSITE" id="PS50878">
    <property type="entry name" value="RT_POL"/>
    <property type="match status" value="1"/>
</dbReference>
<dbReference type="SUPFAM" id="SSF56672">
    <property type="entry name" value="DNA/RNA polymerases"/>
    <property type="match status" value="1"/>
</dbReference>
<feature type="compositionally biased region" description="Basic and acidic residues" evidence="3">
    <location>
        <begin position="1"/>
        <end position="12"/>
    </location>
</feature>
<dbReference type="RefSeq" id="WP_390329016.1">
    <property type="nucleotide sequence ID" value="NZ_JBHRTP010000095.1"/>
</dbReference>
<feature type="coiled-coil region" evidence="2">
    <location>
        <begin position="310"/>
        <end position="337"/>
    </location>
</feature>
<dbReference type="InterPro" id="IPR013597">
    <property type="entry name" value="Mat_intron_G2"/>
</dbReference>
<keyword evidence="5" id="KW-0695">RNA-directed DNA polymerase</keyword>
<keyword evidence="6" id="KW-1185">Reference proteome</keyword>
<dbReference type="Proteomes" id="UP001595530">
    <property type="component" value="Unassembled WGS sequence"/>
</dbReference>
<dbReference type="EMBL" id="JBHRTP010000095">
    <property type="protein sequence ID" value="MFC3110998.1"/>
    <property type="molecule type" value="Genomic_DNA"/>
</dbReference>
<dbReference type="InterPro" id="IPR043502">
    <property type="entry name" value="DNA/RNA_pol_sf"/>
</dbReference>
<dbReference type="CDD" id="cd01651">
    <property type="entry name" value="RT_G2_intron"/>
    <property type="match status" value="1"/>
</dbReference>
<dbReference type="PANTHER" id="PTHR34047">
    <property type="entry name" value="NUCLEAR INTRON MATURASE 1, MITOCHONDRIAL-RELATED"/>
    <property type="match status" value="1"/>
</dbReference>
<proteinExistence type="inferred from homology"/>
<keyword evidence="5" id="KW-0548">Nucleotidyltransferase</keyword>
<gene>
    <name evidence="5" type="primary">ltrA</name>
    <name evidence="5" type="ORF">ACFOFO_24105</name>
</gene>
<evidence type="ECO:0000256" key="1">
    <source>
        <dbReference type="ARBA" id="ARBA00034120"/>
    </source>
</evidence>